<sequence>MRTWMPSAAKNQPIELEPDPPVNTMQPKNSVPRERTADPAYLDPVHRRRSRGSPSQDGPTGGLSEDRSPSCH</sequence>
<reference evidence="3" key="1">
    <citation type="submission" date="2012-07" db="EMBL/GenBank/DDBJ databases">
        <title>Genome of the Chinese tree shrew, a rising model animal genetically related to primates.</title>
        <authorList>
            <person name="Zhang G."/>
            <person name="Fan Y."/>
            <person name="Yao Y."/>
            <person name="Huang Z."/>
        </authorList>
    </citation>
    <scope>NUCLEOTIDE SEQUENCE [LARGE SCALE GENOMIC DNA]</scope>
</reference>
<keyword evidence="3" id="KW-1185">Reference proteome</keyword>
<reference evidence="3" key="2">
    <citation type="journal article" date="2013" name="Nat. Commun.">
        <title>Genome of the Chinese tree shrew.</title>
        <authorList>
            <person name="Fan Y."/>
            <person name="Huang Z.Y."/>
            <person name="Cao C.C."/>
            <person name="Chen C.S."/>
            <person name="Chen Y.X."/>
            <person name="Fan D.D."/>
            <person name="He J."/>
            <person name="Hou H.L."/>
            <person name="Hu L."/>
            <person name="Hu X.T."/>
            <person name="Jiang X.T."/>
            <person name="Lai R."/>
            <person name="Lang Y.S."/>
            <person name="Liang B."/>
            <person name="Liao S.G."/>
            <person name="Mu D."/>
            <person name="Ma Y.Y."/>
            <person name="Niu Y.Y."/>
            <person name="Sun X.Q."/>
            <person name="Xia J.Q."/>
            <person name="Xiao J."/>
            <person name="Xiong Z.Q."/>
            <person name="Xu L."/>
            <person name="Yang L."/>
            <person name="Zhang Y."/>
            <person name="Zhao W."/>
            <person name="Zhao X.D."/>
            <person name="Zheng Y.T."/>
            <person name="Zhou J.M."/>
            <person name="Zhu Y.B."/>
            <person name="Zhang G.J."/>
            <person name="Wang J."/>
            <person name="Yao Y.G."/>
        </authorList>
    </citation>
    <scope>NUCLEOTIDE SEQUENCE [LARGE SCALE GENOMIC DNA]</scope>
</reference>
<dbReference type="Proteomes" id="UP000011518">
    <property type="component" value="Unassembled WGS sequence"/>
</dbReference>
<proteinExistence type="predicted"/>
<evidence type="ECO:0000256" key="1">
    <source>
        <dbReference type="SAM" id="MobiDB-lite"/>
    </source>
</evidence>
<feature type="region of interest" description="Disordered" evidence="1">
    <location>
        <begin position="1"/>
        <end position="72"/>
    </location>
</feature>
<accession>L9KX50</accession>
<evidence type="ECO:0000313" key="2">
    <source>
        <dbReference type="EMBL" id="ELW67396.1"/>
    </source>
</evidence>
<dbReference type="EMBL" id="KB320617">
    <property type="protein sequence ID" value="ELW67396.1"/>
    <property type="molecule type" value="Genomic_DNA"/>
</dbReference>
<dbReference type="AlphaFoldDB" id="L9KX50"/>
<protein>
    <submittedName>
        <fullName evidence="2">Uncharacterized protein</fullName>
    </submittedName>
</protein>
<dbReference type="InParanoid" id="L9KX50"/>
<gene>
    <name evidence="2" type="ORF">TREES_T100014628</name>
</gene>
<organism evidence="2 3">
    <name type="scientific">Tupaia chinensis</name>
    <name type="common">Chinese tree shrew</name>
    <name type="synonym">Tupaia belangeri chinensis</name>
    <dbReference type="NCBI Taxonomy" id="246437"/>
    <lineage>
        <taxon>Eukaryota</taxon>
        <taxon>Metazoa</taxon>
        <taxon>Chordata</taxon>
        <taxon>Craniata</taxon>
        <taxon>Vertebrata</taxon>
        <taxon>Euteleostomi</taxon>
        <taxon>Mammalia</taxon>
        <taxon>Eutheria</taxon>
        <taxon>Euarchontoglires</taxon>
        <taxon>Scandentia</taxon>
        <taxon>Tupaiidae</taxon>
        <taxon>Tupaia</taxon>
    </lineage>
</organism>
<evidence type="ECO:0000313" key="3">
    <source>
        <dbReference type="Proteomes" id="UP000011518"/>
    </source>
</evidence>
<name>L9KX50_TUPCH</name>